<dbReference type="PANTHER" id="PTHR21496:SF0">
    <property type="entry name" value="RIESKE DOMAIN-CONTAINING PROTEIN"/>
    <property type="match status" value="1"/>
</dbReference>
<dbReference type="InterPro" id="IPR017941">
    <property type="entry name" value="Rieske_2Fe-2S"/>
</dbReference>
<proteinExistence type="inferred from homology"/>
<sequence>MSIMLPPGKVVYNLGPQTRLPLGEGRTFQLGEAEIAVFRTRSGRLFATQAACSHRQGPLADGLTGDEQVICPLHSFRFDLRTGESIGNTCPALKTYALQVSETGEILLSL</sequence>
<keyword evidence="2" id="KW-0479">Metal-binding</keyword>
<dbReference type="InterPro" id="IPR036922">
    <property type="entry name" value="Rieske_2Fe-2S_sf"/>
</dbReference>
<dbReference type="Pfam" id="PF00355">
    <property type="entry name" value="Rieske"/>
    <property type="match status" value="1"/>
</dbReference>
<evidence type="ECO:0000256" key="4">
    <source>
        <dbReference type="ARBA" id="ARBA00023014"/>
    </source>
</evidence>
<accession>A0ABQ3V0Q3</accession>
<keyword evidence="1" id="KW-0001">2Fe-2S</keyword>
<evidence type="ECO:0000256" key="2">
    <source>
        <dbReference type="ARBA" id="ARBA00022723"/>
    </source>
</evidence>
<comment type="similarity">
    <text evidence="6">Belongs to the bacterial ring-hydroxylating dioxygenase ferredoxin component family.</text>
</comment>
<reference evidence="8 9" key="1">
    <citation type="journal article" date="2021" name="Int. J. Syst. Evol. Microbiol.">
        <title>Reticulibacter mediterranei gen. nov., sp. nov., within the new family Reticulibacteraceae fam. nov., and Ktedonospora formicarum gen. nov., sp. nov., Ktedonobacter robiniae sp. nov., Dictyobacter formicarum sp. nov. and Dictyobacter arantiisoli sp. nov., belonging to the class Ktedonobacteria.</title>
        <authorList>
            <person name="Yabe S."/>
            <person name="Zheng Y."/>
            <person name="Wang C.M."/>
            <person name="Sakai Y."/>
            <person name="Abe K."/>
            <person name="Yokota A."/>
            <person name="Donadio S."/>
            <person name="Cavaletti L."/>
            <person name="Monciardini P."/>
        </authorList>
    </citation>
    <scope>NUCLEOTIDE SEQUENCE [LARGE SCALE GENOMIC DNA]</scope>
    <source>
        <strain evidence="8 9">SOSP1-30</strain>
    </source>
</reference>
<evidence type="ECO:0000256" key="6">
    <source>
        <dbReference type="ARBA" id="ARBA00038001"/>
    </source>
</evidence>
<feature type="domain" description="Rieske" evidence="7">
    <location>
        <begin position="12"/>
        <end position="107"/>
    </location>
</feature>
<dbReference type="EMBL" id="BNJG01000003">
    <property type="protein sequence ID" value="GHO58721.1"/>
    <property type="molecule type" value="Genomic_DNA"/>
</dbReference>
<evidence type="ECO:0000256" key="3">
    <source>
        <dbReference type="ARBA" id="ARBA00023004"/>
    </source>
</evidence>
<evidence type="ECO:0000256" key="1">
    <source>
        <dbReference type="ARBA" id="ARBA00022714"/>
    </source>
</evidence>
<comment type="cofactor">
    <cofactor evidence="5">
        <name>[2Fe-2S] cluster</name>
        <dbReference type="ChEBI" id="CHEBI:190135"/>
    </cofactor>
</comment>
<organism evidence="8 9">
    <name type="scientific">Ktedonobacter robiniae</name>
    <dbReference type="NCBI Taxonomy" id="2778365"/>
    <lineage>
        <taxon>Bacteria</taxon>
        <taxon>Bacillati</taxon>
        <taxon>Chloroflexota</taxon>
        <taxon>Ktedonobacteria</taxon>
        <taxon>Ktedonobacterales</taxon>
        <taxon>Ktedonobacteraceae</taxon>
        <taxon>Ktedonobacter</taxon>
    </lineage>
</organism>
<name>A0ABQ3V0Q3_9CHLR</name>
<evidence type="ECO:0000313" key="9">
    <source>
        <dbReference type="Proteomes" id="UP000654345"/>
    </source>
</evidence>
<evidence type="ECO:0000313" key="8">
    <source>
        <dbReference type="EMBL" id="GHO58721.1"/>
    </source>
</evidence>
<dbReference type="PROSITE" id="PS51296">
    <property type="entry name" value="RIESKE"/>
    <property type="match status" value="1"/>
</dbReference>
<comment type="caution">
    <text evidence="8">The sequence shown here is derived from an EMBL/GenBank/DDBJ whole genome shotgun (WGS) entry which is preliminary data.</text>
</comment>
<protein>
    <submittedName>
        <fullName evidence="8">(2Fe-2S)-binding protein</fullName>
    </submittedName>
</protein>
<dbReference type="Gene3D" id="2.102.10.10">
    <property type="entry name" value="Rieske [2Fe-2S] iron-sulphur domain"/>
    <property type="match status" value="1"/>
</dbReference>
<dbReference type="PANTHER" id="PTHR21496">
    <property type="entry name" value="FERREDOXIN-RELATED"/>
    <property type="match status" value="1"/>
</dbReference>
<dbReference type="Proteomes" id="UP000654345">
    <property type="component" value="Unassembled WGS sequence"/>
</dbReference>
<keyword evidence="4" id="KW-0411">Iron-sulfur</keyword>
<keyword evidence="3" id="KW-0408">Iron</keyword>
<dbReference type="RefSeq" id="WP_201374971.1">
    <property type="nucleotide sequence ID" value="NZ_BNJG01000003.1"/>
</dbReference>
<keyword evidence="9" id="KW-1185">Reference proteome</keyword>
<gene>
    <name evidence="8" type="ORF">KSB_71960</name>
</gene>
<evidence type="ECO:0000259" key="7">
    <source>
        <dbReference type="PROSITE" id="PS51296"/>
    </source>
</evidence>
<dbReference type="SUPFAM" id="SSF50022">
    <property type="entry name" value="ISP domain"/>
    <property type="match status" value="1"/>
</dbReference>
<evidence type="ECO:0000256" key="5">
    <source>
        <dbReference type="ARBA" id="ARBA00034078"/>
    </source>
</evidence>